<organism evidence="1 2">
    <name type="scientific">Dreissena polymorpha</name>
    <name type="common">Zebra mussel</name>
    <name type="synonym">Mytilus polymorpha</name>
    <dbReference type="NCBI Taxonomy" id="45954"/>
    <lineage>
        <taxon>Eukaryota</taxon>
        <taxon>Metazoa</taxon>
        <taxon>Spiralia</taxon>
        <taxon>Lophotrochozoa</taxon>
        <taxon>Mollusca</taxon>
        <taxon>Bivalvia</taxon>
        <taxon>Autobranchia</taxon>
        <taxon>Heteroconchia</taxon>
        <taxon>Euheterodonta</taxon>
        <taxon>Imparidentia</taxon>
        <taxon>Neoheterodontei</taxon>
        <taxon>Myida</taxon>
        <taxon>Dreissenoidea</taxon>
        <taxon>Dreissenidae</taxon>
        <taxon>Dreissena</taxon>
    </lineage>
</organism>
<name>A0A9D4ENC0_DREPO</name>
<sequence length="59" mass="6476">MSGTPAVLTLTFYNHAWHTPCTNTDPLLPCLALVLYRHGLPTTMPGTHIILKLTLCCLV</sequence>
<gene>
    <name evidence="1" type="ORF">DPMN_161799</name>
</gene>
<evidence type="ECO:0000313" key="2">
    <source>
        <dbReference type="Proteomes" id="UP000828390"/>
    </source>
</evidence>
<comment type="caution">
    <text evidence="1">The sequence shown here is derived from an EMBL/GenBank/DDBJ whole genome shotgun (WGS) entry which is preliminary data.</text>
</comment>
<protein>
    <submittedName>
        <fullName evidence="1">Uncharacterized protein</fullName>
    </submittedName>
</protein>
<dbReference type="EMBL" id="JAIWYP010000008">
    <property type="protein sequence ID" value="KAH3783849.1"/>
    <property type="molecule type" value="Genomic_DNA"/>
</dbReference>
<keyword evidence="2" id="KW-1185">Reference proteome</keyword>
<accession>A0A9D4ENC0</accession>
<dbReference type="AlphaFoldDB" id="A0A9D4ENC0"/>
<reference evidence="1" key="1">
    <citation type="journal article" date="2019" name="bioRxiv">
        <title>The Genome of the Zebra Mussel, Dreissena polymorpha: A Resource for Invasive Species Research.</title>
        <authorList>
            <person name="McCartney M.A."/>
            <person name="Auch B."/>
            <person name="Kono T."/>
            <person name="Mallez S."/>
            <person name="Zhang Y."/>
            <person name="Obille A."/>
            <person name="Becker A."/>
            <person name="Abrahante J.E."/>
            <person name="Garbe J."/>
            <person name="Badalamenti J.P."/>
            <person name="Herman A."/>
            <person name="Mangelson H."/>
            <person name="Liachko I."/>
            <person name="Sullivan S."/>
            <person name="Sone E.D."/>
            <person name="Koren S."/>
            <person name="Silverstein K.A.T."/>
            <person name="Beckman K.B."/>
            <person name="Gohl D.M."/>
        </authorList>
    </citation>
    <scope>NUCLEOTIDE SEQUENCE</scope>
    <source>
        <strain evidence="1">Duluth1</strain>
        <tissue evidence="1">Whole animal</tissue>
    </source>
</reference>
<evidence type="ECO:0000313" key="1">
    <source>
        <dbReference type="EMBL" id="KAH3783849.1"/>
    </source>
</evidence>
<dbReference type="Proteomes" id="UP000828390">
    <property type="component" value="Unassembled WGS sequence"/>
</dbReference>
<proteinExistence type="predicted"/>
<reference evidence="1" key="2">
    <citation type="submission" date="2020-11" db="EMBL/GenBank/DDBJ databases">
        <authorList>
            <person name="McCartney M.A."/>
            <person name="Auch B."/>
            <person name="Kono T."/>
            <person name="Mallez S."/>
            <person name="Becker A."/>
            <person name="Gohl D.M."/>
            <person name="Silverstein K.A.T."/>
            <person name="Koren S."/>
            <person name="Bechman K.B."/>
            <person name="Herman A."/>
            <person name="Abrahante J.E."/>
            <person name="Garbe J."/>
        </authorList>
    </citation>
    <scope>NUCLEOTIDE SEQUENCE</scope>
    <source>
        <strain evidence="1">Duluth1</strain>
        <tissue evidence="1">Whole animal</tissue>
    </source>
</reference>